<dbReference type="GO" id="GO:0004356">
    <property type="term" value="F:glutamine synthetase activity"/>
    <property type="evidence" value="ECO:0007669"/>
    <property type="project" value="InterPro"/>
</dbReference>
<keyword evidence="1" id="KW-0436">Ligase</keyword>
<feature type="compositionally biased region" description="Low complexity" evidence="4">
    <location>
        <begin position="76"/>
        <end position="92"/>
    </location>
</feature>
<protein>
    <recommendedName>
        <fullName evidence="5">GS catalytic domain-containing protein</fullName>
    </recommendedName>
</protein>
<keyword evidence="7" id="KW-1185">Reference proteome</keyword>
<dbReference type="PANTHER" id="PTHR43785:SF2">
    <property type="entry name" value="TYPE-1 GLUTAMINE SYNTHETASE 1"/>
    <property type="match status" value="1"/>
</dbReference>
<dbReference type="SMART" id="SM01230">
    <property type="entry name" value="Gln-synt_C"/>
    <property type="match status" value="1"/>
</dbReference>
<dbReference type="AlphaFoldDB" id="A0A9W9WJA3"/>
<proteinExistence type="inferred from homology"/>
<evidence type="ECO:0000313" key="7">
    <source>
        <dbReference type="Proteomes" id="UP001147760"/>
    </source>
</evidence>
<dbReference type="InterPro" id="IPR008146">
    <property type="entry name" value="Gln_synth_cat_dom"/>
</dbReference>
<evidence type="ECO:0000256" key="1">
    <source>
        <dbReference type="ARBA" id="ARBA00022598"/>
    </source>
</evidence>
<accession>A0A9W9WJA3</accession>
<feature type="domain" description="GS catalytic" evidence="5">
    <location>
        <begin position="37"/>
        <end position="226"/>
    </location>
</feature>
<evidence type="ECO:0000256" key="2">
    <source>
        <dbReference type="PROSITE-ProRule" id="PRU01331"/>
    </source>
</evidence>
<sequence>MQLDLSRLGGMTVPAAPRATVMTFWAVGDERTPRWMPRTTLQIMVNKLQSEYNLNILCGFEIEVIFLKQNKEEHTGQTTQYTPTTTTQSWSQMTADTRRLVPLLEEVRWPPWASPYNNSMPSPLQRLSMLSSQPEFVTAVAERHNLRVTLHPPSLPGFAGSAAHVHLSISQPTREANFLAGTMAHYPAIVAFTLPQDASYDRACPVLWAGSEWVAWGVPEPGDTCS</sequence>
<evidence type="ECO:0000259" key="5">
    <source>
        <dbReference type="PROSITE" id="PS51987"/>
    </source>
</evidence>
<dbReference type="PROSITE" id="PS51987">
    <property type="entry name" value="GS_CATALYTIC"/>
    <property type="match status" value="1"/>
</dbReference>
<dbReference type="PANTHER" id="PTHR43785">
    <property type="entry name" value="GAMMA-GLUTAMYLPUTRESCINE SYNTHETASE"/>
    <property type="match status" value="1"/>
</dbReference>
<evidence type="ECO:0000256" key="4">
    <source>
        <dbReference type="SAM" id="MobiDB-lite"/>
    </source>
</evidence>
<dbReference type="OrthoDB" id="3364440at2759"/>
<comment type="similarity">
    <text evidence="2 3">Belongs to the glutamine synthetase family.</text>
</comment>
<name>A0A9W9WJA3_9EURO</name>
<dbReference type="EMBL" id="JAPWDO010000006">
    <property type="protein sequence ID" value="KAJ5465727.1"/>
    <property type="molecule type" value="Genomic_DNA"/>
</dbReference>
<reference evidence="6" key="2">
    <citation type="journal article" date="2023" name="IMA Fungus">
        <title>Comparative genomic study of the Penicillium genus elucidates a diverse pangenome and 15 lateral gene transfer events.</title>
        <authorList>
            <person name="Petersen C."/>
            <person name="Sorensen T."/>
            <person name="Nielsen M.R."/>
            <person name="Sondergaard T.E."/>
            <person name="Sorensen J.L."/>
            <person name="Fitzpatrick D.A."/>
            <person name="Frisvad J.C."/>
            <person name="Nielsen K.L."/>
        </authorList>
    </citation>
    <scope>NUCLEOTIDE SEQUENCE</scope>
    <source>
        <strain evidence="6">IBT 17660</strain>
    </source>
</reference>
<evidence type="ECO:0000256" key="3">
    <source>
        <dbReference type="RuleBase" id="RU000384"/>
    </source>
</evidence>
<evidence type="ECO:0000313" key="6">
    <source>
        <dbReference type="EMBL" id="KAJ5465727.1"/>
    </source>
</evidence>
<dbReference type="InterPro" id="IPR014746">
    <property type="entry name" value="Gln_synth/guanido_kin_cat_dom"/>
</dbReference>
<dbReference type="Pfam" id="PF00120">
    <property type="entry name" value="Gln-synt_C"/>
    <property type="match status" value="1"/>
</dbReference>
<reference evidence="6" key="1">
    <citation type="submission" date="2022-12" db="EMBL/GenBank/DDBJ databases">
        <authorList>
            <person name="Petersen C."/>
        </authorList>
    </citation>
    <scope>NUCLEOTIDE SEQUENCE</scope>
    <source>
        <strain evidence="6">IBT 17660</strain>
    </source>
</reference>
<dbReference type="SUPFAM" id="SSF55931">
    <property type="entry name" value="Glutamine synthetase/guanido kinase"/>
    <property type="match status" value="1"/>
</dbReference>
<comment type="caution">
    <text evidence="6">The sequence shown here is derived from an EMBL/GenBank/DDBJ whole genome shotgun (WGS) entry which is preliminary data.</text>
</comment>
<feature type="region of interest" description="Disordered" evidence="4">
    <location>
        <begin position="73"/>
        <end position="92"/>
    </location>
</feature>
<gene>
    <name evidence="6" type="ORF">N7530_009514</name>
</gene>
<organism evidence="6 7">
    <name type="scientific">Penicillium desertorum</name>
    <dbReference type="NCBI Taxonomy" id="1303715"/>
    <lineage>
        <taxon>Eukaryota</taxon>
        <taxon>Fungi</taxon>
        <taxon>Dikarya</taxon>
        <taxon>Ascomycota</taxon>
        <taxon>Pezizomycotina</taxon>
        <taxon>Eurotiomycetes</taxon>
        <taxon>Eurotiomycetidae</taxon>
        <taxon>Eurotiales</taxon>
        <taxon>Aspergillaceae</taxon>
        <taxon>Penicillium</taxon>
    </lineage>
</organism>
<dbReference type="Gene3D" id="3.30.590.10">
    <property type="entry name" value="Glutamine synthetase/guanido kinase, catalytic domain"/>
    <property type="match status" value="1"/>
</dbReference>
<dbReference type="Proteomes" id="UP001147760">
    <property type="component" value="Unassembled WGS sequence"/>
</dbReference>